<evidence type="ECO:0000313" key="1">
    <source>
        <dbReference type="EMBL" id="MFC4355024.1"/>
    </source>
</evidence>
<organism evidence="1 2">
    <name type="scientific">Chryseomicrobium palamuruense</name>
    <dbReference type="NCBI Taxonomy" id="682973"/>
    <lineage>
        <taxon>Bacteria</taxon>
        <taxon>Bacillati</taxon>
        <taxon>Bacillota</taxon>
        <taxon>Bacilli</taxon>
        <taxon>Bacillales</taxon>
        <taxon>Caryophanaceae</taxon>
        <taxon>Chryseomicrobium</taxon>
    </lineage>
</organism>
<comment type="caution">
    <text evidence="1">The sequence shown here is derived from an EMBL/GenBank/DDBJ whole genome shotgun (WGS) entry which is preliminary data.</text>
</comment>
<evidence type="ECO:0000313" key="2">
    <source>
        <dbReference type="Proteomes" id="UP001595733"/>
    </source>
</evidence>
<gene>
    <name evidence="1" type="ORF">ACFO0S_08190</name>
</gene>
<protein>
    <submittedName>
        <fullName evidence="1">Nucleoside 2-deoxyribosyltransferase</fullName>
    </submittedName>
</protein>
<proteinExistence type="predicted"/>
<reference evidence="2" key="1">
    <citation type="journal article" date="2019" name="Int. J. Syst. Evol. Microbiol.">
        <title>The Global Catalogue of Microorganisms (GCM) 10K type strain sequencing project: providing services to taxonomists for standard genome sequencing and annotation.</title>
        <authorList>
            <consortium name="The Broad Institute Genomics Platform"/>
            <consortium name="The Broad Institute Genome Sequencing Center for Infectious Disease"/>
            <person name="Wu L."/>
            <person name="Ma J."/>
        </authorList>
    </citation>
    <scope>NUCLEOTIDE SEQUENCE [LARGE SCALE GENOMIC DNA]</scope>
    <source>
        <strain evidence="2">CCUG 50353</strain>
    </source>
</reference>
<dbReference type="EMBL" id="JBHSEF010000021">
    <property type="protein sequence ID" value="MFC4355024.1"/>
    <property type="molecule type" value="Genomic_DNA"/>
</dbReference>
<dbReference type="SUPFAM" id="SSF52309">
    <property type="entry name" value="N-(deoxy)ribosyltransferase-like"/>
    <property type="match status" value="1"/>
</dbReference>
<dbReference type="InterPro" id="IPR007710">
    <property type="entry name" value="Nucleoside_deoxyribTrfase"/>
</dbReference>
<name>A0ABV8UWY9_9BACL</name>
<dbReference type="Proteomes" id="UP001595733">
    <property type="component" value="Unassembled WGS sequence"/>
</dbReference>
<dbReference type="Gene3D" id="3.40.50.450">
    <property type="match status" value="1"/>
</dbReference>
<keyword evidence="2" id="KW-1185">Reference proteome</keyword>
<sequence length="127" mass="14151">MTKFYIASSLSNRKMVSQISSHLKNQGWHHTYDWTLNAQPTTIEELRTIGKGEFEAVKASDIVIAVLPGGKGTHIEIGIAMASSIPVIIYSETPKVFELENLSSFYLVEGVTCFTGNQDELLEFVKR</sequence>
<dbReference type="Pfam" id="PF05014">
    <property type="entry name" value="Nuc_deoxyrib_tr"/>
    <property type="match status" value="1"/>
</dbReference>
<dbReference type="RefSeq" id="WP_378141334.1">
    <property type="nucleotide sequence ID" value="NZ_JBHSEF010000021.1"/>
</dbReference>
<accession>A0ABV8UWY9</accession>